<keyword evidence="1" id="KW-1133">Transmembrane helix</keyword>
<dbReference type="Proteomes" id="UP000824049">
    <property type="component" value="Unassembled WGS sequence"/>
</dbReference>
<evidence type="ECO:0000256" key="1">
    <source>
        <dbReference type="SAM" id="Phobius"/>
    </source>
</evidence>
<dbReference type="AlphaFoldDB" id="A0A9D2J797"/>
<evidence type="ECO:0000313" key="3">
    <source>
        <dbReference type="EMBL" id="HIZ38304.1"/>
    </source>
</evidence>
<keyword evidence="1" id="KW-0472">Membrane</keyword>
<feature type="transmembrane region" description="Helical" evidence="1">
    <location>
        <begin position="51"/>
        <end position="72"/>
    </location>
</feature>
<protein>
    <submittedName>
        <fullName evidence="3">Acyltransferase</fullName>
    </submittedName>
</protein>
<dbReference type="EMBL" id="DXBR01000001">
    <property type="protein sequence ID" value="HIZ38304.1"/>
    <property type="molecule type" value="Genomic_DNA"/>
</dbReference>
<feature type="transmembrane region" description="Helical" evidence="1">
    <location>
        <begin position="232"/>
        <end position="252"/>
    </location>
</feature>
<feature type="transmembrane region" description="Helical" evidence="1">
    <location>
        <begin position="264"/>
        <end position="287"/>
    </location>
</feature>
<keyword evidence="1" id="KW-0812">Transmembrane</keyword>
<feature type="transmembrane region" description="Helical" evidence="1">
    <location>
        <begin position="153"/>
        <end position="173"/>
    </location>
</feature>
<keyword evidence="3" id="KW-0808">Transferase</keyword>
<organism evidence="3 4">
    <name type="scientific">Candidatus Anaerobutyricum stercoris</name>
    <dbReference type="NCBI Taxonomy" id="2838457"/>
    <lineage>
        <taxon>Bacteria</taxon>
        <taxon>Bacillati</taxon>
        <taxon>Bacillota</taxon>
        <taxon>Clostridia</taxon>
        <taxon>Lachnospirales</taxon>
        <taxon>Lachnospiraceae</taxon>
        <taxon>Anaerobutyricum</taxon>
    </lineage>
</organism>
<proteinExistence type="predicted"/>
<dbReference type="Pfam" id="PF01757">
    <property type="entry name" value="Acyl_transf_3"/>
    <property type="match status" value="1"/>
</dbReference>
<feature type="transmembrane region" description="Helical" evidence="1">
    <location>
        <begin position="322"/>
        <end position="344"/>
    </location>
</feature>
<dbReference type="InterPro" id="IPR002656">
    <property type="entry name" value="Acyl_transf_3_dom"/>
</dbReference>
<evidence type="ECO:0000259" key="2">
    <source>
        <dbReference type="Pfam" id="PF01757"/>
    </source>
</evidence>
<accession>A0A9D2J797</accession>
<feature type="transmembrane region" description="Helical" evidence="1">
    <location>
        <begin position="93"/>
        <end position="116"/>
    </location>
</feature>
<name>A0A9D2J797_9FIRM</name>
<dbReference type="GO" id="GO:0016747">
    <property type="term" value="F:acyltransferase activity, transferring groups other than amino-acyl groups"/>
    <property type="evidence" value="ECO:0007669"/>
    <property type="project" value="InterPro"/>
</dbReference>
<reference evidence="3" key="1">
    <citation type="journal article" date="2021" name="PeerJ">
        <title>Extensive microbial diversity within the chicken gut microbiome revealed by metagenomics and culture.</title>
        <authorList>
            <person name="Gilroy R."/>
            <person name="Ravi A."/>
            <person name="Getino M."/>
            <person name="Pursley I."/>
            <person name="Horton D.L."/>
            <person name="Alikhan N.F."/>
            <person name="Baker D."/>
            <person name="Gharbi K."/>
            <person name="Hall N."/>
            <person name="Watson M."/>
            <person name="Adriaenssens E.M."/>
            <person name="Foster-Nyarko E."/>
            <person name="Jarju S."/>
            <person name="Secka A."/>
            <person name="Antonio M."/>
            <person name="Oren A."/>
            <person name="Chaudhuri R.R."/>
            <person name="La Ragione R."/>
            <person name="Hildebrand F."/>
            <person name="Pallen M.J."/>
        </authorList>
    </citation>
    <scope>NUCLEOTIDE SEQUENCE</scope>
    <source>
        <strain evidence="3">CHK179-28034</strain>
    </source>
</reference>
<feature type="transmembrane region" description="Helical" evidence="1">
    <location>
        <begin position="185"/>
        <end position="212"/>
    </location>
</feature>
<gene>
    <name evidence="3" type="ORF">H9968_00020</name>
</gene>
<reference evidence="3" key="2">
    <citation type="submission" date="2021-04" db="EMBL/GenBank/DDBJ databases">
        <authorList>
            <person name="Gilroy R."/>
        </authorList>
    </citation>
    <scope>NUCLEOTIDE SEQUENCE</scope>
    <source>
        <strain evidence="3">CHK179-28034</strain>
    </source>
</reference>
<sequence length="374" mass="42470">MQFSKKDTNVVKGVAIIAMLFHHCYVTGVSFKAHGVSFAPFSKGTVVSLALWSKVCVGIFVFLSAYGITLALKRLYDNGQFDRSNLSGMSARRIWKILAGFWPVFILAVLGCALWAPDSFEVYGQGLTRIIHVVLDFLGLADLFGTPTLIGTWWYLSLAFVEIMLLPLLYYIYRRCGAFLTLSLSVFLPMALSLEMSNLVRYLPVMVLGIWFAQENLFPRIARWRIPHTGTAATRTVEFALLAVLILGTVWLKNSDFGQAHENITDSVTPLAVIVFTWLFLTGIPYLQEVLAVLGRYSMNIFLLHNFIRARWFEDFSYSFRFWWLIVLVLLLDNFVLSVAIEWLKKVLRYNSFVSKIENVIQAVTIEGNNKGKV</sequence>
<feature type="domain" description="Acyltransferase 3" evidence="2">
    <location>
        <begin position="9"/>
        <end position="342"/>
    </location>
</feature>
<feature type="transmembrane region" description="Helical" evidence="1">
    <location>
        <begin position="12"/>
        <end position="31"/>
    </location>
</feature>
<comment type="caution">
    <text evidence="3">The sequence shown here is derived from an EMBL/GenBank/DDBJ whole genome shotgun (WGS) entry which is preliminary data.</text>
</comment>
<evidence type="ECO:0000313" key="4">
    <source>
        <dbReference type="Proteomes" id="UP000824049"/>
    </source>
</evidence>
<keyword evidence="3" id="KW-0012">Acyltransferase</keyword>